<dbReference type="EnsemblPlants" id="Pp3c1_12280V3.1">
    <property type="protein sequence ID" value="PAC:32970531.CDS.1"/>
    <property type="gene ID" value="Pp3c1_12280"/>
</dbReference>
<dbReference type="Proteomes" id="UP000006727">
    <property type="component" value="Chromosome 1"/>
</dbReference>
<organism evidence="2">
    <name type="scientific">Physcomitrium patens</name>
    <name type="common">Spreading-leaved earth moss</name>
    <name type="synonym">Physcomitrella patens</name>
    <dbReference type="NCBI Taxonomy" id="3218"/>
    <lineage>
        <taxon>Eukaryota</taxon>
        <taxon>Viridiplantae</taxon>
        <taxon>Streptophyta</taxon>
        <taxon>Embryophyta</taxon>
        <taxon>Bryophyta</taxon>
        <taxon>Bryophytina</taxon>
        <taxon>Bryopsida</taxon>
        <taxon>Funariidae</taxon>
        <taxon>Funariales</taxon>
        <taxon>Funariaceae</taxon>
        <taxon>Physcomitrium</taxon>
    </lineage>
</organism>
<dbReference type="AlphaFoldDB" id="A0A2K1L7V4"/>
<reference evidence="2 5" key="2">
    <citation type="journal article" date="2018" name="Plant J.">
        <title>The Physcomitrella patens chromosome-scale assembly reveals moss genome structure and evolution.</title>
        <authorList>
            <person name="Lang D."/>
            <person name="Ullrich K.K."/>
            <person name="Murat F."/>
            <person name="Fuchs J."/>
            <person name="Jenkins J."/>
            <person name="Haas F.B."/>
            <person name="Piednoel M."/>
            <person name="Gundlach H."/>
            <person name="Van Bel M."/>
            <person name="Meyberg R."/>
            <person name="Vives C."/>
            <person name="Morata J."/>
            <person name="Symeonidi A."/>
            <person name="Hiss M."/>
            <person name="Muchero W."/>
            <person name="Kamisugi Y."/>
            <person name="Saleh O."/>
            <person name="Blanc G."/>
            <person name="Decker E.L."/>
            <person name="van Gessel N."/>
            <person name="Grimwood J."/>
            <person name="Hayes R.D."/>
            <person name="Graham S.W."/>
            <person name="Gunter L.E."/>
            <person name="McDaniel S.F."/>
            <person name="Hoernstein S.N.W."/>
            <person name="Larsson A."/>
            <person name="Li F.W."/>
            <person name="Perroud P.F."/>
            <person name="Phillips J."/>
            <person name="Ranjan P."/>
            <person name="Rokshar D.S."/>
            <person name="Rothfels C.J."/>
            <person name="Schneider L."/>
            <person name="Shu S."/>
            <person name="Stevenson D.W."/>
            <person name="Thummler F."/>
            <person name="Tillich M."/>
            <person name="Villarreal Aguilar J.C."/>
            <person name="Widiez T."/>
            <person name="Wong G.K."/>
            <person name="Wymore A."/>
            <person name="Zhang Y."/>
            <person name="Zimmer A.D."/>
            <person name="Quatrano R.S."/>
            <person name="Mayer K.F.X."/>
            <person name="Goodstein D."/>
            <person name="Casacuberta J.M."/>
            <person name="Vandepoele K."/>
            <person name="Reski R."/>
            <person name="Cuming A.C."/>
            <person name="Tuskan G.A."/>
            <person name="Maumus F."/>
            <person name="Salse J."/>
            <person name="Schmutz J."/>
            <person name="Rensing S.A."/>
        </authorList>
    </citation>
    <scope>NUCLEOTIDE SEQUENCE [LARGE SCALE GENOMIC DNA]</scope>
    <source>
        <strain evidence="4 5">cv. Gransden 2004</strain>
    </source>
</reference>
<evidence type="ECO:0000313" key="2">
    <source>
        <dbReference type="EMBL" id="PNR62128.1"/>
    </source>
</evidence>
<proteinExistence type="predicted"/>
<keyword evidence="1" id="KW-0812">Transmembrane</keyword>
<dbReference type="Gramene" id="Pp3c1_12280V3.1">
    <property type="protein sequence ID" value="PAC:32970531.CDS.1"/>
    <property type="gene ID" value="Pp3c1_12280"/>
</dbReference>
<accession>A0A2K1L7V4</accession>
<keyword evidence="1" id="KW-0472">Membrane</keyword>
<evidence type="ECO:0000256" key="1">
    <source>
        <dbReference type="SAM" id="Phobius"/>
    </source>
</evidence>
<dbReference type="Gramene" id="Pp3c1_12180V3.2">
    <property type="protein sequence ID" value="PAC:32970691.CDS.1"/>
    <property type="gene ID" value="Pp3c1_12180"/>
</dbReference>
<feature type="transmembrane region" description="Helical" evidence="1">
    <location>
        <begin position="6"/>
        <end position="24"/>
    </location>
</feature>
<dbReference type="EnsemblPlants" id="Pp3c1_12280V3.2">
    <property type="protein sequence ID" value="PAC:32970532.CDS.1"/>
    <property type="gene ID" value="Pp3c1_12280"/>
</dbReference>
<dbReference type="EMBL" id="ABEU02000001">
    <property type="protein sequence ID" value="PNR62133.1"/>
    <property type="molecule type" value="Genomic_DNA"/>
</dbReference>
<reference evidence="4" key="3">
    <citation type="submission" date="2020-12" db="UniProtKB">
        <authorList>
            <consortium name="EnsemblPlants"/>
        </authorList>
    </citation>
    <scope>IDENTIFICATION</scope>
</reference>
<dbReference type="EnsemblPlants" id="Pp3c1_12180V3.2">
    <property type="protein sequence ID" value="PAC:32970691.CDS.1"/>
    <property type="gene ID" value="Pp3c1_12180"/>
</dbReference>
<keyword evidence="1" id="KW-1133">Transmembrane helix</keyword>
<evidence type="ECO:0000313" key="5">
    <source>
        <dbReference type="Proteomes" id="UP000006727"/>
    </source>
</evidence>
<keyword evidence="5" id="KW-1185">Reference proteome</keyword>
<dbReference type="EnsemblPlants" id="Pp3c1_12180V3.1">
    <property type="protein sequence ID" value="PAC:32970690.CDS.1"/>
    <property type="gene ID" value="Pp3c1_12180"/>
</dbReference>
<name>A0A2K1L7V4_PHYPA</name>
<evidence type="ECO:0000313" key="3">
    <source>
        <dbReference type="EMBL" id="PNR62133.1"/>
    </source>
</evidence>
<reference evidence="2 5" key="1">
    <citation type="journal article" date="2008" name="Science">
        <title>The Physcomitrella genome reveals evolutionary insights into the conquest of land by plants.</title>
        <authorList>
            <person name="Rensing S."/>
            <person name="Lang D."/>
            <person name="Zimmer A."/>
            <person name="Terry A."/>
            <person name="Salamov A."/>
            <person name="Shapiro H."/>
            <person name="Nishiyama T."/>
            <person name="Perroud P.-F."/>
            <person name="Lindquist E."/>
            <person name="Kamisugi Y."/>
            <person name="Tanahashi T."/>
            <person name="Sakakibara K."/>
            <person name="Fujita T."/>
            <person name="Oishi K."/>
            <person name="Shin-I T."/>
            <person name="Kuroki Y."/>
            <person name="Toyoda A."/>
            <person name="Suzuki Y."/>
            <person name="Hashimoto A."/>
            <person name="Yamaguchi K."/>
            <person name="Sugano A."/>
            <person name="Kohara Y."/>
            <person name="Fujiyama A."/>
            <person name="Anterola A."/>
            <person name="Aoki S."/>
            <person name="Ashton N."/>
            <person name="Barbazuk W.B."/>
            <person name="Barker E."/>
            <person name="Bennetzen J."/>
            <person name="Bezanilla M."/>
            <person name="Blankenship R."/>
            <person name="Cho S.H."/>
            <person name="Dutcher S."/>
            <person name="Estelle M."/>
            <person name="Fawcett J.A."/>
            <person name="Gundlach H."/>
            <person name="Hanada K."/>
            <person name="Heyl A."/>
            <person name="Hicks K.A."/>
            <person name="Hugh J."/>
            <person name="Lohr M."/>
            <person name="Mayer K."/>
            <person name="Melkozernov A."/>
            <person name="Murata T."/>
            <person name="Nelson D."/>
            <person name="Pils B."/>
            <person name="Prigge M."/>
            <person name="Reiss B."/>
            <person name="Renner T."/>
            <person name="Rombauts S."/>
            <person name="Rushton P."/>
            <person name="Sanderfoot A."/>
            <person name="Schween G."/>
            <person name="Shiu S.-H."/>
            <person name="Stueber K."/>
            <person name="Theodoulou F.L."/>
            <person name="Tu H."/>
            <person name="Van de Peer Y."/>
            <person name="Verrier P.J."/>
            <person name="Waters E."/>
            <person name="Wood A."/>
            <person name="Yang L."/>
            <person name="Cove D."/>
            <person name="Cuming A."/>
            <person name="Hasebe M."/>
            <person name="Lucas S."/>
            <person name="Mishler D.B."/>
            <person name="Reski R."/>
            <person name="Grigoriev I."/>
            <person name="Quatrano R.S."/>
            <person name="Boore J.L."/>
        </authorList>
    </citation>
    <scope>NUCLEOTIDE SEQUENCE [LARGE SCALE GENOMIC DNA]</scope>
    <source>
        <strain evidence="4 5">cv. Gransden 2004</strain>
    </source>
</reference>
<dbReference type="EMBL" id="ABEU02000001">
    <property type="protein sequence ID" value="PNR62128.1"/>
    <property type="molecule type" value="Genomic_DNA"/>
</dbReference>
<evidence type="ECO:0000313" key="4">
    <source>
        <dbReference type="EnsemblPlants" id="PAC:32970531.CDS.1"/>
    </source>
</evidence>
<sequence>MHLYCIFTILLQYVFFMKILIFFFHNGNLSMPIITSIICFKSFYKMLFNNTYNFYHKFVILL</sequence>
<dbReference type="InParanoid" id="A0A2K1L7V4"/>
<dbReference type="Gramene" id="Pp3c1_12280V3.2">
    <property type="protein sequence ID" value="PAC:32970532.CDS.1"/>
    <property type="gene ID" value="Pp3c1_12280"/>
</dbReference>
<gene>
    <name evidence="2" type="ORF">PHYPA_000552</name>
    <name evidence="3" type="ORF">PHYPA_000557</name>
</gene>
<dbReference type="Gramene" id="Pp3c1_12180V3.1">
    <property type="protein sequence ID" value="PAC:32970690.CDS.1"/>
    <property type="gene ID" value="Pp3c1_12180"/>
</dbReference>
<protein>
    <submittedName>
        <fullName evidence="2 4">Uncharacterized protein</fullName>
    </submittedName>
</protein>